<evidence type="ECO:0000313" key="1">
    <source>
        <dbReference type="EMBL" id="KAK2547363.1"/>
    </source>
</evidence>
<keyword evidence="2" id="KW-1185">Reference proteome</keyword>
<proteinExistence type="predicted"/>
<dbReference type="Proteomes" id="UP001249851">
    <property type="component" value="Unassembled WGS sequence"/>
</dbReference>
<organism evidence="1 2">
    <name type="scientific">Acropora cervicornis</name>
    <name type="common">Staghorn coral</name>
    <dbReference type="NCBI Taxonomy" id="6130"/>
    <lineage>
        <taxon>Eukaryota</taxon>
        <taxon>Metazoa</taxon>
        <taxon>Cnidaria</taxon>
        <taxon>Anthozoa</taxon>
        <taxon>Hexacorallia</taxon>
        <taxon>Scleractinia</taxon>
        <taxon>Astrocoeniina</taxon>
        <taxon>Acroporidae</taxon>
        <taxon>Acropora</taxon>
    </lineage>
</organism>
<dbReference type="EMBL" id="JARQWQ010000189">
    <property type="protein sequence ID" value="KAK2547363.1"/>
    <property type="molecule type" value="Genomic_DNA"/>
</dbReference>
<dbReference type="AlphaFoldDB" id="A0AAD9PQY3"/>
<evidence type="ECO:0000313" key="2">
    <source>
        <dbReference type="Proteomes" id="UP001249851"/>
    </source>
</evidence>
<protein>
    <recommendedName>
        <fullName evidence="3">Peptidase aspartic putative domain-containing protein</fullName>
    </recommendedName>
</protein>
<feature type="non-terminal residue" evidence="1">
    <location>
        <position position="262"/>
    </location>
</feature>
<dbReference type="PANTHER" id="PTHR47331">
    <property type="entry name" value="PHD-TYPE DOMAIN-CONTAINING PROTEIN"/>
    <property type="match status" value="1"/>
</dbReference>
<accession>A0AAD9PQY3</accession>
<comment type="caution">
    <text evidence="1">The sequence shown here is derived from an EMBL/GenBank/DDBJ whole genome shotgun (WGS) entry which is preliminary data.</text>
</comment>
<name>A0AAD9PQY3_ACRCE</name>
<reference evidence="1" key="1">
    <citation type="journal article" date="2023" name="G3 (Bethesda)">
        <title>Whole genome assembly and annotation of the endangered Caribbean coral Acropora cervicornis.</title>
        <authorList>
            <person name="Selwyn J.D."/>
            <person name="Vollmer S.V."/>
        </authorList>
    </citation>
    <scope>NUCLEOTIDE SEQUENCE</scope>
    <source>
        <strain evidence="1">K2</strain>
    </source>
</reference>
<evidence type="ECO:0008006" key="3">
    <source>
        <dbReference type="Google" id="ProtNLM"/>
    </source>
</evidence>
<gene>
    <name evidence="1" type="ORF">P5673_032731</name>
</gene>
<sequence length="262" mass="28744">MSKENKCESVPSCAKCSQPHLTCLHMDKNNTDVAERYNPEAAAKCSQASSAESSHTSEDHVTVKCTGICSVEGQQDGQDQSLIVPVWVSSSAKPEESVLTYALIDSQSNATFITEQLIKSLMVDGVKSHLQLSTMHKEDEIIQCKKVQGLAVADLKKQVSIPLPKVYTRNAIPYKPSQIPKPKVALQWDHLNCIAQELMPYRGDLEVGLLIGTNCPKAIKPRQVIPGADNDPYGIKTDLVWGIVGREHFLPLRTVDSHCGEP</sequence>
<reference evidence="1" key="2">
    <citation type="journal article" date="2023" name="Science">
        <title>Genomic signatures of disease resistance in endangered staghorn corals.</title>
        <authorList>
            <person name="Vollmer S.V."/>
            <person name="Selwyn J.D."/>
            <person name="Despard B.A."/>
            <person name="Roesel C.L."/>
        </authorList>
    </citation>
    <scope>NUCLEOTIDE SEQUENCE</scope>
    <source>
        <strain evidence="1">K2</strain>
    </source>
</reference>